<evidence type="ECO:0000256" key="13">
    <source>
        <dbReference type="RuleBase" id="RU004424"/>
    </source>
</evidence>
<dbReference type="GO" id="GO:0016020">
    <property type="term" value="C:membrane"/>
    <property type="evidence" value="ECO:0007669"/>
    <property type="project" value="UniProtKB-SubCell"/>
</dbReference>
<organism evidence="16">
    <name type="scientific">Nannospalax galili</name>
    <name type="common">Northern Israeli blind subterranean mole rat</name>
    <name type="synonym">Spalax galili</name>
    <dbReference type="NCBI Taxonomy" id="1026970"/>
    <lineage>
        <taxon>Eukaryota</taxon>
        <taxon>Metazoa</taxon>
        <taxon>Chordata</taxon>
        <taxon>Craniata</taxon>
        <taxon>Vertebrata</taxon>
        <taxon>Euteleostomi</taxon>
        <taxon>Mammalia</taxon>
        <taxon>Eutheria</taxon>
        <taxon>Euarchontoglires</taxon>
        <taxon>Glires</taxon>
        <taxon>Rodentia</taxon>
        <taxon>Myomorpha</taxon>
        <taxon>Muroidea</taxon>
        <taxon>Spalacidae</taxon>
        <taxon>Spalacinae</taxon>
        <taxon>Nannospalax</taxon>
    </lineage>
</organism>
<dbReference type="InterPro" id="IPR007960">
    <property type="entry name" value="TAS2R"/>
</dbReference>
<evidence type="ECO:0000256" key="11">
    <source>
        <dbReference type="ARBA" id="ARBA00023224"/>
    </source>
</evidence>
<dbReference type="SUPFAM" id="SSF81321">
    <property type="entry name" value="Family A G protein-coupled receptor-like"/>
    <property type="match status" value="1"/>
</dbReference>
<name>A0A7S5W8U2_NANGA</name>
<dbReference type="Pfam" id="PF05296">
    <property type="entry name" value="TAS2R"/>
    <property type="match status" value="1"/>
</dbReference>
<evidence type="ECO:0000256" key="14">
    <source>
        <dbReference type="SAM" id="Phobius"/>
    </source>
</evidence>
<comment type="similarity">
    <text evidence="2 12">Belongs to the G-protein coupled receptor T2R family.</text>
</comment>
<evidence type="ECO:0000256" key="3">
    <source>
        <dbReference type="ARBA" id="ARBA00022480"/>
    </source>
</evidence>
<feature type="transmembrane region" description="Helical" evidence="14">
    <location>
        <begin position="80"/>
        <end position="108"/>
    </location>
</feature>
<reference evidence="16" key="1">
    <citation type="submission" date="2019-12" db="EMBL/GenBank/DDBJ databases">
        <title>Spalax Tas2rs.</title>
        <authorList>
            <person name="Jiao H."/>
        </authorList>
    </citation>
    <scope>NUCLEOTIDE SEQUENCE</scope>
    <source>
        <strain evidence="17">C10_1</strain>
        <strain evidence="15">C4_1</strain>
        <strain evidence="16">C6_1</strain>
    </source>
</reference>
<keyword evidence="7 13" id="KW-0297">G-protein coupled receptor</keyword>
<evidence type="ECO:0000256" key="9">
    <source>
        <dbReference type="ARBA" id="ARBA00023170"/>
    </source>
</evidence>
<dbReference type="GO" id="GO:0004930">
    <property type="term" value="F:G protein-coupled receptor activity"/>
    <property type="evidence" value="ECO:0007669"/>
    <property type="project" value="UniProtKB-KW"/>
</dbReference>
<feature type="transmembrane region" description="Helical" evidence="14">
    <location>
        <begin position="177"/>
        <end position="204"/>
    </location>
</feature>
<protein>
    <recommendedName>
        <fullName evidence="13">Taste receptor type 2</fullName>
    </recommendedName>
</protein>
<keyword evidence="9 13" id="KW-0675">Receptor</keyword>
<dbReference type="Gene3D" id="1.20.1070.10">
    <property type="entry name" value="Rhodopsin 7-helix transmembrane proteins"/>
    <property type="match status" value="1"/>
</dbReference>
<keyword evidence="11 13" id="KW-0807">Transducer</keyword>
<evidence type="ECO:0000313" key="16">
    <source>
        <dbReference type="EMBL" id="QKE46602.1"/>
    </source>
</evidence>
<gene>
    <name evidence="16" type="primary">Tas2r587</name>
</gene>
<evidence type="ECO:0000256" key="6">
    <source>
        <dbReference type="ARBA" id="ARBA00022989"/>
    </source>
</evidence>
<evidence type="ECO:0000313" key="15">
    <source>
        <dbReference type="EMBL" id="QKE46599.1"/>
    </source>
</evidence>
<dbReference type="GO" id="GO:0033038">
    <property type="term" value="F:bitter taste receptor activity"/>
    <property type="evidence" value="ECO:0007669"/>
    <property type="project" value="InterPro"/>
</dbReference>
<dbReference type="EMBL" id="MN815695">
    <property type="protein sequence ID" value="QKE46602.1"/>
    <property type="molecule type" value="Genomic_DNA"/>
</dbReference>
<evidence type="ECO:0000256" key="4">
    <source>
        <dbReference type="ARBA" id="ARBA00022606"/>
    </source>
</evidence>
<evidence type="ECO:0000256" key="12">
    <source>
        <dbReference type="RuleBase" id="RU004423"/>
    </source>
</evidence>
<evidence type="ECO:0000256" key="10">
    <source>
        <dbReference type="ARBA" id="ARBA00023180"/>
    </source>
</evidence>
<dbReference type="EMBL" id="MN815691">
    <property type="protein sequence ID" value="QKE46599.1"/>
    <property type="molecule type" value="Genomic_DNA"/>
</dbReference>
<proteinExistence type="inferred from homology"/>
<feature type="transmembrane region" description="Helical" evidence="14">
    <location>
        <begin position="128"/>
        <end position="155"/>
    </location>
</feature>
<keyword evidence="4 13" id="KW-0716">Sensory transduction</keyword>
<keyword evidence="8 13" id="KW-0472">Membrane</keyword>
<keyword evidence="6 14" id="KW-1133">Transmembrane helix</keyword>
<feature type="transmembrane region" description="Helical" evidence="14">
    <location>
        <begin position="225"/>
        <end position="249"/>
    </location>
</feature>
<keyword evidence="10" id="KW-0325">Glycoprotein</keyword>
<evidence type="ECO:0000256" key="2">
    <source>
        <dbReference type="ARBA" id="ARBA00007376"/>
    </source>
</evidence>
<evidence type="ECO:0000256" key="5">
    <source>
        <dbReference type="ARBA" id="ARBA00022692"/>
    </source>
</evidence>
<feature type="transmembrane region" description="Helical" evidence="14">
    <location>
        <begin position="6"/>
        <end position="35"/>
    </location>
</feature>
<dbReference type="PANTHER" id="PTHR11394:SF23">
    <property type="entry name" value="TASTE RECEPTOR TYPE 2 MEMBER 14"/>
    <property type="match status" value="1"/>
</dbReference>
<dbReference type="PANTHER" id="PTHR11394">
    <property type="entry name" value="TASTE RECEPTOR TYPE 2"/>
    <property type="match status" value="1"/>
</dbReference>
<evidence type="ECO:0000256" key="7">
    <source>
        <dbReference type="ARBA" id="ARBA00023040"/>
    </source>
</evidence>
<sequence length="305" mass="35225">MSVVTWSIFIIIFTVEFIIGSLGNGFIAVLYYIYWTKRGKISLADKILTGLAVSRIFFIWLTVVNILLHMFPSDFLNIEIFPSVLFLWSVASHFSTWFATCLSIFYFFKIANFSNSTFLYLKWRIKKVVSVTLLASLVLLFANIVLLNIHGIIWVDEHKRNASFNSKFKSYGRNSKFIIYIFIFWFVIPFQVSLTTSLLLIFSLRKHLKRMQHSAKGPRDASTTAHIKALHTVITFLLLYTIFFISHVVQVWDSNLIHHTLAIFLCQTAGMAFPSGHSCVLILANTKLRQGSLSMLWWLRRSLKS</sequence>
<dbReference type="AlphaFoldDB" id="A0A7S5W8U2"/>
<evidence type="ECO:0000313" key="17">
    <source>
        <dbReference type="EMBL" id="QKE46610.1"/>
    </source>
</evidence>
<evidence type="ECO:0000256" key="1">
    <source>
        <dbReference type="ARBA" id="ARBA00004141"/>
    </source>
</evidence>
<dbReference type="FunFam" id="1.20.1070.10:FF:000042">
    <property type="entry name" value="Taste receptor type 2 member 7"/>
    <property type="match status" value="1"/>
</dbReference>
<feature type="transmembrane region" description="Helical" evidence="14">
    <location>
        <begin position="261"/>
        <end position="284"/>
    </location>
</feature>
<keyword evidence="5 13" id="KW-0812">Transmembrane</keyword>
<keyword evidence="3 13" id="KW-0919">Taste</keyword>
<evidence type="ECO:0000256" key="8">
    <source>
        <dbReference type="ARBA" id="ARBA00023136"/>
    </source>
</evidence>
<feature type="transmembrane region" description="Helical" evidence="14">
    <location>
        <begin position="47"/>
        <end position="68"/>
    </location>
</feature>
<accession>A0A7S5W8U2</accession>
<comment type="subcellular location">
    <subcellularLocation>
        <location evidence="1 13">Membrane</location>
        <topology evidence="1 13">Multi-pass membrane protein</topology>
    </subcellularLocation>
</comment>
<dbReference type="EMBL" id="MN815703">
    <property type="protein sequence ID" value="QKE46610.1"/>
    <property type="molecule type" value="Genomic_DNA"/>
</dbReference>
<dbReference type="CDD" id="cd15019">
    <property type="entry name" value="7tm_TAS2R14-like"/>
    <property type="match status" value="1"/>
</dbReference>